<evidence type="ECO:0000256" key="6">
    <source>
        <dbReference type="SAM" id="Phobius"/>
    </source>
</evidence>
<reference evidence="7 8" key="1">
    <citation type="submission" date="2023-06" db="EMBL/GenBank/DDBJ databases">
        <title>Influencing factors and mechanism of Cr(VI) reduction by facultative anaerobic Exiguobacterium sp. PY14.</title>
        <authorList>
            <person name="Zou L."/>
        </authorList>
    </citation>
    <scope>NUCLEOTIDE SEQUENCE [LARGE SCALE GENOMIC DNA]</scope>
    <source>
        <strain evidence="7 8">PY14</strain>
    </source>
</reference>
<keyword evidence="8" id="KW-1185">Reference proteome</keyword>
<evidence type="ECO:0000313" key="7">
    <source>
        <dbReference type="EMBL" id="MDL5376029.1"/>
    </source>
</evidence>
<evidence type="ECO:0000256" key="5">
    <source>
        <dbReference type="ARBA" id="ARBA00049660"/>
    </source>
</evidence>
<gene>
    <name evidence="7" type="ORF">QR695_03285</name>
</gene>
<sequence>MASMEIHALESLRKKAQASSQMIHYRPMEYFLRAMLAGIFIGFASIFTLKVVNGMYLIDSPFTTLIGGFSFGIALVMIIYGGAELFTGNTMYFTTSTLRGYTTLSDTMLVWLLCFVGNALGGVLFALLLAPTGVIQELGMDNWLFAVVESKMHHTTVEIFFRAIFCNWMVCLAIFLPKQMKNEFAQIFSMIFLVAVFFASGFDHVIANFVLFALTLVVPHPEAISFAGAIHNLIPATFGNIIGGALFMGAIYTWLNAKGLREAQESEEKEEVELKIVKPAKEL</sequence>
<evidence type="ECO:0000313" key="8">
    <source>
        <dbReference type="Proteomes" id="UP001230807"/>
    </source>
</evidence>
<keyword evidence="3 6" id="KW-1133">Transmembrane helix</keyword>
<comment type="caution">
    <text evidence="7">The sequence shown here is derived from an EMBL/GenBank/DDBJ whole genome shotgun (WGS) entry which is preliminary data.</text>
</comment>
<name>A0ABT7MKU3_9BACL</name>
<proteinExistence type="inferred from homology"/>
<accession>A0ABT7MKU3</accession>
<feature type="transmembrane region" description="Helical" evidence="6">
    <location>
        <begin position="108"/>
        <end position="130"/>
    </location>
</feature>
<evidence type="ECO:0000256" key="4">
    <source>
        <dbReference type="ARBA" id="ARBA00023136"/>
    </source>
</evidence>
<dbReference type="PANTHER" id="PTHR30520:SF8">
    <property type="entry name" value="NITRITE TRANSPORTER NIRC"/>
    <property type="match status" value="1"/>
</dbReference>
<protein>
    <submittedName>
        <fullName evidence="7">Formate/nitrite transporter family protein</fullName>
    </submittedName>
</protein>
<feature type="transmembrane region" description="Helical" evidence="6">
    <location>
        <begin position="188"/>
        <end position="213"/>
    </location>
</feature>
<comment type="similarity">
    <text evidence="5">Belongs to the FNT transporter (TC 1.A.16) family.</text>
</comment>
<organism evidence="7 8">
    <name type="scientific">Exiguobacterium mexicanum</name>
    <dbReference type="NCBI Taxonomy" id="340146"/>
    <lineage>
        <taxon>Bacteria</taxon>
        <taxon>Bacillati</taxon>
        <taxon>Bacillota</taxon>
        <taxon>Bacilli</taxon>
        <taxon>Bacillales</taxon>
        <taxon>Bacillales Family XII. Incertae Sedis</taxon>
        <taxon>Exiguobacterium</taxon>
    </lineage>
</organism>
<feature type="transmembrane region" description="Helical" evidence="6">
    <location>
        <begin position="233"/>
        <end position="255"/>
    </location>
</feature>
<dbReference type="PROSITE" id="PS01006">
    <property type="entry name" value="FORMATE_NITRITE_TP_2"/>
    <property type="match status" value="1"/>
</dbReference>
<evidence type="ECO:0000256" key="2">
    <source>
        <dbReference type="ARBA" id="ARBA00022692"/>
    </source>
</evidence>
<dbReference type="PROSITE" id="PS01005">
    <property type="entry name" value="FORMATE_NITRITE_TP_1"/>
    <property type="match status" value="1"/>
</dbReference>
<keyword evidence="2 6" id="KW-0812">Transmembrane</keyword>
<feature type="transmembrane region" description="Helical" evidence="6">
    <location>
        <begin position="64"/>
        <end position="87"/>
    </location>
</feature>
<dbReference type="Proteomes" id="UP001230807">
    <property type="component" value="Unassembled WGS sequence"/>
</dbReference>
<feature type="transmembrane region" description="Helical" evidence="6">
    <location>
        <begin position="159"/>
        <end position="176"/>
    </location>
</feature>
<dbReference type="EMBL" id="JASWER010000001">
    <property type="protein sequence ID" value="MDL5376029.1"/>
    <property type="molecule type" value="Genomic_DNA"/>
</dbReference>
<evidence type="ECO:0000256" key="1">
    <source>
        <dbReference type="ARBA" id="ARBA00004141"/>
    </source>
</evidence>
<dbReference type="Pfam" id="PF01226">
    <property type="entry name" value="Form_Nir_trans"/>
    <property type="match status" value="1"/>
</dbReference>
<keyword evidence="4 6" id="KW-0472">Membrane</keyword>
<dbReference type="PANTHER" id="PTHR30520">
    <property type="entry name" value="FORMATE TRANSPORTER-RELATED"/>
    <property type="match status" value="1"/>
</dbReference>
<dbReference type="InterPro" id="IPR023271">
    <property type="entry name" value="Aquaporin-like"/>
</dbReference>
<evidence type="ECO:0000256" key="3">
    <source>
        <dbReference type="ARBA" id="ARBA00022989"/>
    </source>
</evidence>
<dbReference type="InterPro" id="IPR024002">
    <property type="entry name" value="For/NO2_transpt_CS"/>
</dbReference>
<feature type="transmembrane region" description="Helical" evidence="6">
    <location>
        <begin position="30"/>
        <end position="52"/>
    </location>
</feature>
<dbReference type="InterPro" id="IPR000292">
    <property type="entry name" value="For/NO2_transpt"/>
</dbReference>
<dbReference type="Gene3D" id="1.20.1080.10">
    <property type="entry name" value="Glycerol uptake facilitator protein"/>
    <property type="match status" value="1"/>
</dbReference>
<comment type="subcellular location">
    <subcellularLocation>
        <location evidence="1">Membrane</location>
        <topology evidence="1">Multi-pass membrane protein</topology>
    </subcellularLocation>
</comment>